<feature type="repeat" description="TPR" evidence="1">
    <location>
        <begin position="421"/>
        <end position="454"/>
    </location>
</feature>
<dbReference type="AlphaFoldDB" id="A0A7S2S4U6"/>
<dbReference type="Pfam" id="PF00226">
    <property type="entry name" value="DnaJ"/>
    <property type="match status" value="1"/>
</dbReference>
<dbReference type="InterPro" id="IPR036869">
    <property type="entry name" value="J_dom_sf"/>
</dbReference>
<dbReference type="PROSITE" id="PS50005">
    <property type="entry name" value="TPR"/>
    <property type="match status" value="2"/>
</dbReference>
<feature type="domain" description="J" evidence="4">
    <location>
        <begin position="570"/>
        <end position="636"/>
    </location>
</feature>
<dbReference type="SUPFAM" id="SSF48452">
    <property type="entry name" value="TPR-like"/>
    <property type="match status" value="2"/>
</dbReference>
<proteinExistence type="predicted"/>
<accession>A0A7S2S4U6</accession>
<dbReference type="InterPro" id="IPR001623">
    <property type="entry name" value="DnaJ_domain"/>
</dbReference>
<feature type="region of interest" description="Disordered" evidence="3">
    <location>
        <begin position="1"/>
        <end position="100"/>
    </location>
</feature>
<keyword evidence="1" id="KW-0802">TPR repeat</keyword>
<dbReference type="SUPFAM" id="SSF46565">
    <property type="entry name" value="Chaperone J-domain"/>
    <property type="match status" value="1"/>
</dbReference>
<dbReference type="SMART" id="SM00271">
    <property type="entry name" value="DnaJ"/>
    <property type="match status" value="1"/>
</dbReference>
<reference evidence="5" key="1">
    <citation type="submission" date="2021-01" db="EMBL/GenBank/DDBJ databases">
        <authorList>
            <person name="Corre E."/>
            <person name="Pelletier E."/>
            <person name="Niang G."/>
            <person name="Scheremetjew M."/>
            <person name="Finn R."/>
            <person name="Kale V."/>
            <person name="Holt S."/>
            <person name="Cochrane G."/>
            <person name="Meng A."/>
            <person name="Brown T."/>
            <person name="Cohen L."/>
        </authorList>
    </citation>
    <scope>NUCLEOTIDE SEQUENCE</scope>
    <source>
        <strain evidence="5">NY070348D</strain>
    </source>
</reference>
<dbReference type="InterPro" id="IPR019734">
    <property type="entry name" value="TPR_rpt"/>
</dbReference>
<dbReference type="InterPro" id="IPR052758">
    <property type="entry name" value="SRC_co-chaperone"/>
</dbReference>
<feature type="repeat" description="TPR" evidence="1">
    <location>
        <begin position="209"/>
        <end position="242"/>
    </location>
</feature>
<evidence type="ECO:0000256" key="3">
    <source>
        <dbReference type="SAM" id="MobiDB-lite"/>
    </source>
</evidence>
<name>A0A7S2S4U6_9STRA</name>
<feature type="coiled-coil region" evidence="2">
    <location>
        <begin position="536"/>
        <end position="563"/>
    </location>
</feature>
<evidence type="ECO:0000313" key="5">
    <source>
        <dbReference type="EMBL" id="CAD9689458.1"/>
    </source>
</evidence>
<dbReference type="PRINTS" id="PR00625">
    <property type="entry name" value="JDOMAIN"/>
</dbReference>
<dbReference type="Pfam" id="PF13181">
    <property type="entry name" value="TPR_8"/>
    <property type="match status" value="1"/>
</dbReference>
<feature type="compositionally biased region" description="Pro residues" evidence="3">
    <location>
        <begin position="85"/>
        <end position="99"/>
    </location>
</feature>
<evidence type="ECO:0000256" key="2">
    <source>
        <dbReference type="SAM" id="Coils"/>
    </source>
</evidence>
<keyword evidence="2" id="KW-0175">Coiled coil</keyword>
<protein>
    <recommendedName>
        <fullName evidence="4">J domain-containing protein</fullName>
    </recommendedName>
</protein>
<dbReference type="InterPro" id="IPR011990">
    <property type="entry name" value="TPR-like_helical_dom_sf"/>
</dbReference>
<dbReference type="PROSITE" id="PS50076">
    <property type="entry name" value="DNAJ_2"/>
    <property type="match status" value="1"/>
</dbReference>
<dbReference type="CDD" id="cd06257">
    <property type="entry name" value="DnaJ"/>
    <property type="match status" value="1"/>
</dbReference>
<dbReference type="Gene3D" id="1.25.40.10">
    <property type="entry name" value="Tetratricopeptide repeat domain"/>
    <property type="match status" value="2"/>
</dbReference>
<feature type="compositionally biased region" description="Basic residues" evidence="3">
    <location>
        <begin position="74"/>
        <end position="84"/>
    </location>
</feature>
<dbReference type="EMBL" id="HBHK01016416">
    <property type="protein sequence ID" value="CAD9689458.1"/>
    <property type="molecule type" value="Transcribed_RNA"/>
</dbReference>
<dbReference type="Gene3D" id="1.10.287.110">
    <property type="entry name" value="DnaJ domain"/>
    <property type="match status" value="1"/>
</dbReference>
<organism evidence="5">
    <name type="scientific">Mucochytrium quahogii</name>
    <dbReference type="NCBI Taxonomy" id="96639"/>
    <lineage>
        <taxon>Eukaryota</taxon>
        <taxon>Sar</taxon>
        <taxon>Stramenopiles</taxon>
        <taxon>Bigyra</taxon>
        <taxon>Labyrinthulomycetes</taxon>
        <taxon>Thraustochytrida</taxon>
        <taxon>Thraustochytriidae</taxon>
        <taxon>Mucochytrium</taxon>
    </lineage>
</organism>
<evidence type="ECO:0000256" key="1">
    <source>
        <dbReference type="PROSITE-ProRule" id="PRU00339"/>
    </source>
</evidence>
<dbReference type="PANTHER" id="PTHR44200">
    <property type="entry name" value="DNAJ HOMOLOG SUBFAMILY C MEMBER 7"/>
    <property type="match status" value="1"/>
</dbReference>
<dbReference type="SMART" id="SM00028">
    <property type="entry name" value="TPR"/>
    <property type="match status" value="4"/>
</dbReference>
<dbReference type="PANTHER" id="PTHR44200:SF1">
    <property type="entry name" value="DNAJ HOMOLOG SUBFAMILY C MEMBER 7"/>
    <property type="match status" value="1"/>
</dbReference>
<sequence>MVRMGPVSVSEWATRMETGDSLADDFNRRFKLEESFELSSPPQPTRRAPDPPGSGGDENERNNVNIRFSPGRMNMKKGQRRRARPVPPRCDPPLPPPSSPLGAKVHPEMCPMMSSKVAPVSPPFSFSPGIPVKKITKKKVVKKVLKKQEEPAIFHMGVNSSSTGKKKKKKARNLASEFMEEGRLLLSQERFEEARVKLDQICRWEDAVAEAFYLRSTAFWKTGRYQQAIMDCERCLDLDPSCVRARLRGARILKEYGLFDTSETWLANVRKSVDNIDKIEEALRGVVEAKRLYKKCCKMLLETPGCCQVQDMLRDLVEMCPTSPGVLMLLVVVDIVQRGGEGEEVKKMFNNWLKFTGFVPEVRKNIESMSHVLGKLIRRVHQCGFFDNAFELLTVFSDVFSDPCGDIGKACAREKVFLDGLNSAKAAANRMFNRGHYSQAVHRYMEALRLDPKNDAFNSILLLNRAAAYMGLGNHEYAVSDCTLSLKKNPGNAKAYSRRARANIQLRKYKTVLADFETAFRILPSESLRKEIDAFKAHQKASKEAAQQKAKAAQQKAAQARKRKAWKKQTYYQLLGVTQQATRVEIRKAFHKKALIYHPDKAGADDEDASEMFKLVAEAYETLREPRKKREYDMKQRFSSYYY</sequence>
<gene>
    <name evidence="5" type="ORF">QSP1433_LOCUS10258</name>
</gene>
<feature type="compositionally biased region" description="Basic and acidic residues" evidence="3">
    <location>
        <begin position="25"/>
        <end position="34"/>
    </location>
</feature>
<evidence type="ECO:0000259" key="4">
    <source>
        <dbReference type="PROSITE" id="PS50076"/>
    </source>
</evidence>